<feature type="binding site" evidence="14">
    <location>
        <position position="131"/>
    </location>
    <ligand>
        <name>ATP</name>
        <dbReference type="ChEBI" id="CHEBI:30616"/>
    </ligand>
</feature>
<dbReference type="PATRIC" id="fig|362787.3.peg.1863"/>
<dbReference type="GO" id="GO:0000049">
    <property type="term" value="F:tRNA binding"/>
    <property type="evidence" value="ECO:0007669"/>
    <property type="project" value="UniProtKB-KW"/>
</dbReference>
<evidence type="ECO:0000256" key="1">
    <source>
        <dbReference type="ARBA" id="ARBA00004496"/>
    </source>
</evidence>
<organism evidence="17 18">
    <name type="scientific">Candidatus Protochlamydia amoebophila</name>
    <dbReference type="NCBI Taxonomy" id="362787"/>
    <lineage>
        <taxon>Bacteria</taxon>
        <taxon>Pseudomonadati</taxon>
        <taxon>Chlamydiota</taxon>
        <taxon>Chlamydiia</taxon>
        <taxon>Parachlamydiales</taxon>
        <taxon>Parachlamydiaceae</taxon>
        <taxon>Candidatus Protochlamydia</taxon>
    </lineage>
</organism>
<evidence type="ECO:0000256" key="13">
    <source>
        <dbReference type="ARBA" id="ARBA00051542"/>
    </source>
</evidence>
<dbReference type="GO" id="GO:0103016">
    <property type="term" value="F:tRNA-uridine 2-sulfurtransferase activity"/>
    <property type="evidence" value="ECO:0007669"/>
    <property type="project" value="UniProtKB-EC"/>
</dbReference>
<evidence type="ECO:0000313" key="18">
    <source>
        <dbReference type="Proteomes" id="UP000031465"/>
    </source>
</evidence>
<dbReference type="InterPro" id="IPR046884">
    <property type="entry name" value="MnmA-like_central"/>
</dbReference>
<name>A0A0C1JHN3_9BACT</name>
<dbReference type="CDD" id="cd01998">
    <property type="entry name" value="MnmA_TRMU-like"/>
    <property type="match status" value="1"/>
</dbReference>
<feature type="active site" description="Nucleophile" evidence="14">
    <location>
        <position position="107"/>
    </location>
</feature>
<gene>
    <name evidence="14 17" type="primary">mnmA</name>
    <name evidence="17" type="ORF">DB44_FF00060</name>
</gene>
<dbReference type="InterPro" id="IPR046885">
    <property type="entry name" value="MnmA-like_C"/>
</dbReference>
<dbReference type="InterPro" id="IPR023382">
    <property type="entry name" value="MnmA-like_central_sf"/>
</dbReference>
<evidence type="ECO:0000256" key="3">
    <source>
        <dbReference type="ARBA" id="ARBA00011949"/>
    </source>
</evidence>
<feature type="active site" description="Cysteine persulfide intermediate" evidence="14">
    <location>
        <position position="204"/>
    </location>
</feature>
<dbReference type="AlphaFoldDB" id="A0A0C1JHN3"/>
<keyword evidence="6 14" id="KW-0820">tRNA-binding</keyword>
<keyword evidence="8 14" id="KW-0819">tRNA processing</keyword>
<dbReference type="FunFam" id="2.40.30.10:FF:000023">
    <property type="entry name" value="tRNA-specific 2-thiouridylase MnmA"/>
    <property type="match status" value="1"/>
</dbReference>
<protein>
    <recommendedName>
        <fullName evidence="4 14">tRNA-specific 2-thiouridylase MnmA</fullName>
        <ecNumber evidence="3 14">2.8.1.13</ecNumber>
    </recommendedName>
</protein>
<dbReference type="GO" id="GO:0005524">
    <property type="term" value="F:ATP binding"/>
    <property type="evidence" value="ECO:0007669"/>
    <property type="project" value="UniProtKB-KW"/>
</dbReference>
<evidence type="ECO:0000313" key="17">
    <source>
        <dbReference type="EMBL" id="KIC70925.1"/>
    </source>
</evidence>
<feature type="disulfide bond" description="Alternate" evidence="14">
    <location>
        <begin position="107"/>
        <end position="204"/>
    </location>
</feature>
<dbReference type="Gene3D" id="2.30.30.280">
    <property type="entry name" value="Adenine nucleotide alpha hydrolases-like domains"/>
    <property type="match status" value="1"/>
</dbReference>
<proteinExistence type="inferred from homology"/>
<dbReference type="Proteomes" id="UP000031465">
    <property type="component" value="Unassembled WGS sequence"/>
</dbReference>
<dbReference type="RefSeq" id="WP_420885296.1">
    <property type="nucleotide sequence ID" value="NZ_JSAN01000128.1"/>
</dbReference>
<dbReference type="NCBIfam" id="TIGR00420">
    <property type="entry name" value="trmU"/>
    <property type="match status" value="1"/>
</dbReference>
<keyword evidence="11 14" id="KW-0694">RNA-binding</keyword>
<evidence type="ECO:0000256" key="10">
    <source>
        <dbReference type="ARBA" id="ARBA00022840"/>
    </source>
</evidence>
<feature type="site" description="Interaction with tRNA" evidence="14">
    <location>
        <position position="344"/>
    </location>
</feature>
<feature type="binding site" evidence="14">
    <location>
        <position position="42"/>
    </location>
    <ligand>
        <name>ATP</name>
        <dbReference type="ChEBI" id="CHEBI:30616"/>
    </ligand>
</feature>
<dbReference type="PANTHER" id="PTHR11933:SF5">
    <property type="entry name" value="MITOCHONDRIAL TRNA-SPECIFIC 2-THIOURIDYLASE 1"/>
    <property type="match status" value="1"/>
</dbReference>
<dbReference type="Pfam" id="PF03054">
    <property type="entry name" value="tRNA_Me_trans"/>
    <property type="match status" value="1"/>
</dbReference>
<feature type="region of interest" description="Interaction with tRNA" evidence="14">
    <location>
        <begin position="154"/>
        <end position="156"/>
    </location>
</feature>
<evidence type="ECO:0000256" key="9">
    <source>
        <dbReference type="ARBA" id="ARBA00022741"/>
    </source>
</evidence>
<evidence type="ECO:0000256" key="2">
    <source>
        <dbReference type="ARBA" id="ARBA00006191"/>
    </source>
</evidence>
<feature type="domain" description="tRNA-specific 2-thiouridylase MnmA-like C-terminal" evidence="15">
    <location>
        <begin position="286"/>
        <end position="360"/>
    </location>
</feature>
<evidence type="ECO:0000259" key="15">
    <source>
        <dbReference type="Pfam" id="PF20258"/>
    </source>
</evidence>
<feature type="domain" description="tRNA-specific 2-thiouridylase MnmA-like central" evidence="16">
    <location>
        <begin position="213"/>
        <end position="274"/>
    </location>
</feature>
<comment type="caution">
    <text evidence="17">The sequence shown here is derived from an EMBL/GenBank/DDBJ whole genome shotgun (WGS) entry which is preliminary data.</text>
</comment>
<comment type="catalytic activity">
    <reaction evidence="13 14">
        <text>S-sulfanyl-L-cysteinyl-[protein] + uridine(34) in tRNA + AH2 + ATP = 2-thiouridine(34) in tRNA + L-cysteinyl-[protein] + A + AMP + diphosphate + H(+)</text>
        <dbReference type="Rhea" id="RHEA:47032"/>
        <dbReference type="Rhea" id="RHEA-COMP:10131"/>
        <dbReference type="Rhea" id="RHEA-COMP:11726"/>
        <dbReference type="Rhea" id="RHEA-COMP:11727"/>
        <dbReference type="Rhea" id="RHEA-COMP:11728"/>
        <dbReference type="ChEBI" id="CHEBI:13193"/>
        <dbReference type="ChEBI" id="CHEBI:15378"/>
        <dbReference type="ChEBI" id="CHEBI:17499"/>
        <dbReference type="ChEBI" id="CHEBI:29950"/>
        <dbReference type="ChEBI" id="CHEBI:30616"/>
        <dbReference type="ChEBI" id="CHEBI:33019"/>
        <dbReference type="ChEBI" id="CHEBI:61963"/>
        <dbReference type="ChEBI" id="CHEBI:65315"/>
        <dbReference type="ChEBI" id="CHEBI:87170"/>
        <dbReference type="ChEBI" id="CHEBI:456215"/>
        <dbReference type="EC" id="2.8.1.13"/>
    </reaction>
</comment>
<evidence type="ECO:0000256" key="12">
    <source>
        <dbReference type="ARBA" id="ARBA00023157"/>
    </source>
</evidence>
<dbReference type="FunFam" id="3.40.50.620:FF:000004">
    <property type="entry name" value="tRNA-specific 2-thiouridylase MnmA"/>
    <property type="match status" value="1"/>
</dbReference>
<evidence type="ECO:0000256" key="4">
    <source>
        <dbReference type="ARBA" id="ARBA00013805"/>
    </source>
</evidence>
<dbReference type="FunFam" id="2.30.30.280:FF:000001">
    <property type="entry name" value="tRNA-specific 2-thiouridylase MnmA"/>
    <property type="match status" value="1"/>
</dbReference>
<evidence type="ECO:0000259" key="16">
    <source>
        <dbReference type="Pfam" id="PF20259"/>
    </source>
</evidence>
<dbReference type="PANTHER" id="PTHR11933">
    <property type="entry name" value="TRNA 5-METHYLAMINOMETHYL-2-THIOURIDYLATE -METHYLTRANSFERASE"/>
    <property type="match status" value="1"/>
</dbReference>
<sequence>MKAKIVMKNQKTVVVGMSGGVDSSVSALLMKEQGYNVIGLFMKNWEEKDENGVCSSAQDYDDVRRVCDHIDIPYYAVNFVENYRKQVFTQFIADFQKGWTPNPDILCNREIKFKVFLEKALELGADFLATGHYCQNLILDKGSPALVKGIDHNKDQTYFLYTLNQQILQQVLFPVGGLEKSQVRDIARKHRLVTAEKKDSTGICFIGERDFRSFLSQYVAIQPGVFQTLQGKNVGKHMGTAYYTLGQRKGLGIGGAGEAWFVVGKDHERGIVFVEQGANHPALYCDELIATDLSWVAEAPLLPYTCQSKVRYRQNDQLCTIHRIENGKAFVTFDRPQRAVTPGQSIVFYVGNICLGGGVIQQPGPTYYDQKKSLPHQSPRDD</sequence>
<dbReference type="GO" id="GO:0002143">
    <property type="term" value="P:tRNA wobble position uridine thiolation"/>
    <property type="evidence" value="ECO:0007669"/>
    <property type="project" value="TreeGrafter"/>
</dbReference>
<dbReference type="Pfam" id="PF20259">
    <property type="entry name" value="tRNA_Me_trans_M"/>
    <property type="match status" value="1"/>
</dbReference>
<feature type="site" description="Interaction with tRNA" evidence="14">
    <location>
        <position position="132"/>
    </location>
</feature>
<evidence type="ECO:0000256" key="5">
    <source>
        <dbReference type="ARBA" id="ARBA00022490"/>
    </source>
</evidence>
<comment type="similarity">
    <text evidence="2 14">Belongs to the MnmA/TRMU family.</text>
</comment>
<evidence type="ECO:0000256" key="11">
    <source>
        <dbReference type="ARBA" id="ARBA00022884"/>
    </source>
</evidence>
<comment type="function">
    <text evidence="14">Catalyzes the 2-thiolation of uridine at the wobble position (U34) of tRNA, leading to the formation of s(2)U34.</text>
</comment>
<dbReference type="EMBL" id="JSAN01000128">
    <property type="protein sequence ID" value="KIC70925.1"/>
    <property type="molecule type" value="Genomic_DNA"/>
</dbReference>
<feature type="region of interest" description="Interaction with target base in tRNA" evidence="14">
    <location>
        <begin position="102"/>
        <end position="104"/>
    </location>
</feature>
<keyword evidence="12 14" id="KW-1015">Disulfide bond</keyword>
<dbReference type="Gene3D" id="3.40.50.620">
    <property type="entry name" value="HUPs"/>
    <property type="match status" value="1"/>
</dbReference>
<dbReference type="HAMAP" id="MF_00144">
    <property type="entry name" value="tRNA_thiouridyl_MnmA"/>
    <property type="match status" value="1"/>
</dbReference>
<comment type="subcellular location">
    <subcellularLocation>
        <location evidence="1 14">Cytoplasm</location>
    </subcellularLocation>
</comment>
<keyword evidence="9 14" id="KW-0547">Nucleotide-binding</keyword>
<reference evidence="17 18" key="1">
    <citation type="journal article" date="2014" name="Mol. Biol. Evol.">
        <title>Massive expansion of Ubiquitination-related gene families within the Chlamydiae.</title>
        <authorList>
            <person name="Domman D."/>
            <person name="Collingro A."/>
            <person name="Lagkouvardos I."/>
            <person name="Gehre L."/>
            <person name="Weinmaier T."/>
            <person name="Rattei T."/>
            <person name="Subtil A."/>
            <person name="Horn M."/>
        </authorList>
    </citation>
    <scope>NUCLEOTIDE SEQUENCE [LARGE SCALE GENOMIC DNA]</scope>
    <source>
        <strain evidence="17 18">EI2</strain>
    </source>
</reference>
<evidence type="ECO:0000256" key="14">
    <source>
        <dbReference type="HAMAP-Rule" id="MF_00144"/>
    </source>
</evidence>
<dbReference type="InterPro" id="IPR004506">
    <property type="entry name" value="MnmA-like"/>
</dbReference>
<evidence type="ECO:0000256" key="8">
    <source>
        <dbReference type="ARBA" id="ARBA00022694"/>
    </source>
</evidence>
<dbReference type="GO" id="GO:0005737">
    <property type="term" value="C:cytoplasm"/>
    <property type="evidence" value="ECO:0007669"/>
    <property type="project" value="UniProtKB-SubCell"/>
</dbReference>
<dbReference type="SUPFAM" id="SSF52402">
    <property type="entry name" value="Adenine nucleotide alpha hydrolases-like"/>
    <property type="match status" value="1"/>
</dbReference>
<evidence type="ECO:0000256" key="7">
    <source>
        <dbReference type="ARBA" id="ARBA00022679"/>
    </source>
</evidence>
<dbReference type="EC" id="2.8.1.13" evidence="3 14"/>
<feature type="region of interest" description="Interaction with tRNA" evidence="14">
    <location>
        <begin position="311"/>
        <end position="312"/>
    </location>
</feature>
<dbReference type="Gene3D" id="2.40.30.10">
    <property type="entry name" value="Translation factors"/>
    <property type="match status" value="1"/>
</dbReference>
<keyword evidence="10 14" id="KW-0067">ATP-binding</keyword>
<dbReference type="InterPro" id="IPR014729">
    <property type="entry name" value="Rossmann-like_a/b/a_fold"/>
</dbReference>
<keyword evidence="5 14" id="KW-0963">Cytoplasm</keyword>
<dbReference type="Pfam" id="PF20258">
    <property type="entry name" value="tRNA_Me_trans_C"/>
    <property type="match status" value="1"/>
</dbReference>
<feature type="binding site" evidence="14">
    <location>
        <begin position="16"/>
        <end position="23"/>
    </location>
    <ligand>
        <name>ATP</name>
        <dbReference type="ChEBI" id="CHEBI:30616"/>
    </ligand>
</feature>
<keyword evidence="7 14" id="KW-0808">Transferase</keyword>
<evidence type="ECO:0000256" key="6">
    <source>
        <dbReference type="ARBA" id="ARBA00022555"/>
    </source>
</evidence>
<dbReference type="NCBIfam" id="NF001138">
    <property type="entry name" value="PRK00143.1"/>
    <property type="match status" value="1"/>
</dbReference>
<accession>A0A0C1JHN3</accession>